<dbReference type="KEGG" id="aol:S58_45440"/>
<feature type="domain" description="FAD-binding" evidence="1">
    <location>
        <begin position="5"/>
        <end position="306"/>
    </location>
</feature>
<accession>M4Z9Z1</accession>
<dbReference type="InterPro" id="IPR036188">
    <property type="entry name" value="FAD/NAD-bd_sf"/>
</dbReference>
<protein>
    <recommendedName>
        <fullName evidence="1">FAD-binding domain-containing protein</fullName>
    </recommendedName>
</protein>
<dbReference type="InterPro" id="IPR002938">
    <property type="entry name" value="FAD-bd"/>
</dbReference>
<dbReference type="RefSeq" id="WP_015667621.1">
    <property type="nucleotide sequence ID" value="NC_020453.1"/>
</dbReference>
<dbReference type="InterPro" id="IPR051205">
    <property type="entry name" value="UbiH/COQ6_monooxygenase"/>
</dbReference>
<organism evidence="2 3">
    <name type="scientific">Bradyrhizobium oligotrophicum S58</name>
    <dbReference type="NCBI Taxonomy" id="1245469"/>
    <lineage>
        <taxon>Bacteria</taxon>
        <taxon>Pseudomonadati</taxon>
        <taxon>Pseudomonadota</taxon>
        <taxon>Alphaproteobacteria</taxon>
        <taxon>Hyphomicrobiales</taxon>
        <taxon>Nitrobacteraceae</taxon>
        <taxon>Bradyrhizobium</taxon>
    </lineage>
</organism>
<dbReference type="PANTHER" id="PTHR43876">
    <property type="entry name" value="UBIQUINONE BIOSYNTHESIS MONOOXYGENASE COQ6, MITOCHONDRIAL"/>
    <property type="match status" value="1"/>
</dbReference>
<proteinExistence type="predicted"/>
<dbReference type="EMBL" id="AP012603">
    <property type="protein sequence ID" value="BAM90529.1"/>
    <property type="molecule type" value="Genomic_DNA"/>
</dbReference>
<sequence>MTRYTDIAIIGGGLAGSIAAAMLGKAGVSAILVDPHAVYPPDFRIEKISGAAQIARFRRTGVADKALQQATLASENWVARFGRVLDHAPVQQYGIPYDALVAAVRAQIPGTVERIAAKAVAITPSEDRQSVVLSDGQAISARLVVLANGLNVGLRHMLGITRKLTSPAHSISVGFDLIPVGRSAFPFPAMTYFQERSSARVPYITLFPIGDRMRANLFAYRDVDDPWLRAIRRAPAETLAGALPGLRRIAGDYAVSGEVKVRPADLIVNSGYRMPGVVLVGDAFCTTCPVTGTGSDKVFTDVERLCSLHIPRWLATDGMSEAKIAAFYADPVKTACDAWSLDEAYRFREVSIGTSPYWLAQRWARFAVSLGRGVRHRLAGPLLQARSRSPDERSDIRGLTESS</sequence>
<dbReference type="GO" id="GO:0071949">
    <property type="term" value="F:FAD binding"/>
    <property type="evidence" value="ECO:0007669"/>
    <property type="project" value="InterPro"/>
</dbReference>
<reference evidence="2 3" key="1">
    <citation type="journal article" date="2013" name="Appl. Environ. Microbiol.">
        <title>Genome analysis suggests that the soil oligotrophic bacterium Agromonas oligotrophica (Bradyrhizobium oligotrophicum) is a nitrogen-fixing symbiont of Aeschynomene indica.</title>
        <authorList>
            <person name="Okubo T."/>
            <person name="Fukushima S."/>
            <person name="Itakura M."/>
            <person name="Oshima K."/>
            <person name="Longtonglang A."/>
            <person name="Teaumroong N."/>
            <person name="Mitsui H."/>
            <person name="Hattori M."/>
            <person name="Hattori R."/>
            <person name="Hattori T."/>
            <person name="Minamisawa K."/>
        </authorList>
    </citation>
    <scope>NUCLEOTIDE SEQUENCE [LARGE SCALE GENOMIC DNA]</scope>
    <source>
        <strain evidence="2 3">S58</strain>
    </source>
</reference>
<dbReference type="SUPFAM" id="SSF51905">
    <property type="entry name" value="FAD/NAD(P)-binding domain"/>
    <property type="match status" value="1"/>
</dbReference>
<dbReference type="GeneID" id="301818327"/>
<dbReference type="OrthoDB" id="7907296at2"/>
<gene>
    <name evidence="2" type="ORF">S58_45440</name>
</gene>
<dbReference type="Gene3D" id="3.50.50.60">
    <property type="entry name" value="FAD/NAD(P)-binding domain"/>
    <property type="match status" value="1"/>
</dbReference>
<evidence type="ECO:0000259" key="1">
    <source>
        <dbReference type="Pfam" id="PF01494"/>
    </source>
</evidence>
<dbReference type="PATRIC" id="fig|1245469.3.peg.4649"/>
<dbReference type="AlphaFoldDB" id="M4Z9Z1"/>
<dbReference type="Proteomes" id="UP000011841">
    <property type="component" value="Chromosome"/>
</dbReference>
<dbReference type="STRING" id="1245469.S58_45440"/>
<evidence type="ECO:0000313" key="2">
    <source>
        <dbReference type="EMBL" id="BAM90529.1"/>
    </source>
</evidence>
<evidence type="ECO:0000313" key="3">
    <source>
        <dbReference type="Proteomes" id="UP000011841"/>
    </source>
</evidence>
<keyword evidence="3" id="KW-1185">Reference proteome</keyword>
<dbReference type="eggNOG" id="COG0654">
    <property type="taxonomic scope" value="Bacteria"/>
</dbReference>
<name>M4Z9Z1_9BRAD</name>
<dbReference type="HOGENOM" id="CLU_723224_0_0_5"/>
<dbReference type="PANTHER" id="PTHR43876:SF7">
    <property type="entry name" value="UBIQUINONE BIOSYNTHESIS MONOOXYGENASE COQ6, MITOCHONDRIAL"/>
    <property type="match status" value="1"/>
</dbReference>
<dbReference type="PRINTS" id="PR00420">
    <property type="entry name" value="RNGMNOXGNASE"/>
</dbReference>
<dbReference type="Pfam" id="PF01494">
    <property type="entry name" value="FAD_binding_3"/>
    <property type="match status" value="1"/>
</dbReference>